<proteinExistence type="predicted"/>
<dbReference type="Proteomes" id="UP001180481">
    <property type="component" value="Chromosome"/>
</dbReference>
<sequence>MKKKVLLNIIVLATIFVSCESKTYDEISKVTNPKYEANIKPVMDSKCTSCHSPSGTQQPYLTSYAEVKDATQNGVLLCIIDNPSSCFYGNNIMPPSGRMPQTTIDMINLWAINGYLNQ</sequence>
<dbReference type="EMBL" id="CP133721">
    <property type="protein sequence ID" value="WMW77227.1"/>
    <property type="molecule type" value="Genomic_DNA"/>
</dbReference>
<evidence type="ECO:0000259" key="1">
    <source>
        <dbReference type="Pfam" id="PF09699"/>
    </source>
</evidence>
<gene>
    <name evidence="2" type="ORF">RF683_06930</name>
</gene>
<reference evidence="2" key="1">
    <citation type="submission" date="2023-09" db="EMBL/GenBank/DDBJ databases">
        <title>Flavobacterium sp. 20NA77.7 isolated from freshwater.</title>
        <authorList>
            <person name="Le V."/>
            <person name="Ko S.-R."/>
            <person name="Ahn C.-Y."/>
            <person name="Oh H.-M."/>
        </authorList>
    </citation>
    <scope>NUCLEOTIDE SEQUENCE</scope>
    <source>
        <strain evidence="2">20NA77.7</strain>
    </source>
</reference>
<protein>
    <submittedName>
        <fullName evidence="2">Cytochrome c3 family protein</fullName>
    </submittedName>
</protein>
<dbReference type="RefSeq" id="WP_309531608.1">
    <property type="nucleotide sequence ID" value="NZ_CP133721.1"/>
</dbReference>
<feature type="domain" description="Doubled CXXCH motif" evidence="1">
    <location>
        <begin position="40"/>
        <end position="78"/>
    </location>
</feature>
<name>A0ABY9R7I1_9FLAO</name>
<keyword evidence="3" id="KW-1185">Reference proteome</keyword>
<evidence type="ECO:0000313" key="3">
    <source>
        <dbReference type="Proteomes" id="UP001180481"/>
    </source>
</evidence>
<dbReference type="PROSITE" id="PS51257">
    <property type="entry name" value="PROKAR_LIPOPROTEIN"/>
    <property type="match status" value="1"/>
</dbReference>
<organism evidence="2 3">
    <name type="scientific">Flavobacterium nakdongensis</name>
    <dbReference type="NCBI Taxonomy" id="3073563"/>
    <lineage>
        <taxon>Bacteria</taxon>
        <taxon>Pseudomonadati</taxon>
        <taxon>Bacteroidota</taxon>
        <taxon>Flavobacteriia</taxon>
        <taxon>Flavobacteriales</taxon>
        <taxon>Flavobacteriaceae</taxon>
        <taxon>Flavobacterium</taxon>
    </lineage>
</organism>
<evidence type="ECO:0000313" key="2">
    <source>
        <dbReference type="EMBL" id="WMW77227.1"/>
    </source>
</evidence>
<dbReference type="InterPro" id="IPR010177">
    <property type="entry name" value="Paired_CXXCH_1"/>
</dbReference>
<accession>A0ABY9R7I1</accession>
<dbReference type="Pfam" id="PF09699">
    <property type="entry name" value="Paired_CXXCH_1"/>
    <property type="match status" value="1"/>
</dbReference>